<feature type="compositionally biased region" description="Basic and acidic residues" evidence="1">
    <location>
        <begin position="28"/>
        <end position="41"/>
    </location>
</feature>
<sequence length="139" mass="15531">MLVIICSCAPHPDALFSSSPCIGRRKKKEETDRREGAEDVFHPSTYRGTGYHDKRRFSFSNGSDSSCNEIGSSQHESQEYILNANTVIPVIGDADSELMAANSIRIYALVCTVGPQEAYRTKGYFTLHTYADTNREEEN</sequence>
<dbReference type="Proteomes" id="UP000887013">
    <property type="component" value="Unassembled WGS sequence"/>
</dbReference>
<evidence type="ECO:0000313" key="3">
    <source>
        <dbReference type="Proteomes" id="UP000887013"/>
    </source>
</evidence>
<dbReference type="OrthoDB" id="10590448at2759"/>
<dbReference type="AlphaFoldDB" id="A0A8X6PCH1"/>
<dbReference type="EMBL" id="BMAW01067020">
    <property type="protein sequence ID" value="GFT57673.1"/>
    <property type="molecule type" value="Genomic_DNA"/>
</dbReference>
<proteinExistence type="predicted"/>
<comment type="caution">
    <text evidence="2">The sequence shown here is derived from an EMBL/GenBank/DDBJ whole genome shotgun (WGS) entry which is preliminary data.</text>
</comment>
<organism evidence="2 3">
    <name type="scientific">Nephila pilipes</name>
    <name type="common">Giant wood spider</name>
    <name type="synonym">Nephila maculata</name>
    <dbReference type="NCBI Taxonomy" id="299642"/>
    <lineage>
        <taxon>Eukaryota</taxon>
        <taxon>Metazoa</taxon>
        <taxon>Ecdysozoa</taxon>
        <taxon>Arthropoda</taxon>
        <taxon>Chelicerata</taxon>
        <taxon>Arachnida</taxon>
        <taxon>Araneae</taxon>
        <taxon>Araneomorphae</taxon>
        <taxon>Entelegynae</taxon>
        <taxon>Araneoidea</taxon>
        <taxon>Nephilidae</taxon>
        <taxon>Nephila</taxon>
    </lineage>
</organism>
<evidence type="ECO:0000313" key="2">
    <source>
        <dbReference type="EMBL" id="GFT57673.1"/>
    </source>
</evidence>
<reference evidence="2" key="1">
    <citation type="submission" date="2020-08" db="EMBL/GenBank/DDBJ databases">
        <title>Multicomponent nature underlies the extraordinary mechanical properties of spider dragline silk.</title>
        <authorList>
            <person name="Kono N."/>
            <person name="Nakamura H."/>
            <person name="Mori M."/>
            <person name="Yoshida Y."/>
            <person name="Ohtoshi R."/>
            <person name="Malay A.D."/>
            <person name="Moran D.A.P."/>
            <person name="Tomita M."/>
            <person name="Numata K."/>
            <person name="Arakawa K."/>
        </authorList>
    </citation>
    <scope>NUCLEOTIDE SEQUENCE</scope>
</reference>
<accession>A0A8X6PCH1</accession>
<keyword evidence="3" id="KW-1185">Reference proteome</keyword>
<protein>
    <submittedName>
        <fullName evidence="2">Uncharacterized protein</fullName>
    </submittedName>
</protein>
<feature type="region of interest" description="Disordered" evidence="1">
    <location>
        <begin position="25"/>
        <end position="47"/>
    </location>
</feature>
<evidence type="ECO:0000256" key="1">
    <source>
        <dbReference type="SAM" id="MobiDB-lite"/>
    </source>
</evidence>
<name>A0A8X6PCH1_NEPPI</name>
<gene>
    <name evidence="2" type="ORF">NPIL_204391</name>
</gene>